<dbReference type="InterPro" id="IPR023753">
    <property type="entry name" value="FAD/NAD-binding_dom"/>
</dbReference>
<dbReference type="Gene3D" id="3.30.390.30">
    <property type="match status" value="1"/>
</dbReference>
<dbReference type="Gene3D" id="3.30.413.10">
    <property type="entry name" value="Sulfite Reductase Hemoprotein, domain 1"/>
    <property type="match status" value="1"/>
</dbReference>
<evidence type="ECO:0000256" key="13">
    <source>
        <dbReference type="ARBA" id="ARBA00023014"/>
    </source>
</evidence>
<feature type="region of interest" description="Disordered" evidence="17">
    <location>
        <begin position="784"/>
        <end position="803"/>
    </location>
</feature>
<evidence type="ECO:0000256" key="12">
    <source>
        <dbReference type="ARBA" id="ARBA00023004"/>
    </source>
</evidence>
<dbReference type="Gene3D" id="1.10.10.1100">
    <property type="entry name" value="BFD-like [2Fe-2S]-binding domain"/>
    <property type="match status" value="1"/>
</dbReference>
<evidence type="ECO:0000256" key="14">
    <source>
        <dbReference type="ARBA" id="ARBA00023063"/>
    </source>
</evidence>
<evidence type="ECO:0000259" key="19">
    <source>
        <dbReference type="Pfam" id="PF03460"/>
    </source>
</evidence>
<dbReference type="InterPro" id="IPR041854">
    <property type="entry name" value="BFD-like_2Fe2S-bd_dom_sf"/>
</dbReference>
<feature type="domain" description="Nitrite/sulphite reductase 4Fe-4S" evidence="18">
    <location>
        <begin position="630"/>
        <end position="764"/>
    </location>
</feature>
<evidence type="ECO:0000256" key="5">
    <source>
        <dbReference type="ARBA" id="ARBA00010429"/>
    </source>
</evidence>
<dbReference type="Pfam" id="PF01077">
    <property type="entry name" value="NIR_SIR"/>
    <property type="match status" value="1"/>
</dbReference>
<comment type="cofactor">
    <cofactor evidence="3 16">
        <name>FAD</name>
        <dbReference type="ChEBI" id="CHEBI:57692"/>
    </cofactor>
</comment>
<dbReference type="Pfam" id="PF07992">
    <property type="entry name" value="Pyr_redox_2"/>
    <property type="match status" value="1"/>
</dbReference>
<dbReference type="Pfam" id="PF04324">
    <property type="entry name" value="Fer2_BFD"/>
    <property type="match status" value="2"/>
</dbReference>
<protein>
    <submittedName>
        <fullName evidence="23">Nitrite reductase large subunit NirB</fullName>
    </submittedName>
</protein>
<keyword evidence="12" id="KW-0408">Iron</keyword>
<evidence type="ECO:0000256" key="15">
    <source>
        <dbReference type="ARBA" id="ARBA00034078"/>
    </source>
</evidence>
<evidence type="ECO:0000259" key="21">
    <source>
        <dbReference type="Pfam" id="PF07992"/>
    </source>
</evidence>
<evidence type="ECO:0000313" key="24">
    <source>
        <dbReference type="Proteomes" id="UP001589776"/>
    </source>
</evidence>
<dbReference type="SUPFAM" id="SSF51905">
    <property type="entry name" value="FAD/NAD(P)-binding domain"/>
    <property type="match status" value="1"/>
</dbReference>
<evidence type="ECO:0000256" key="1">
    <source>
        <dbReference type="ARBA" id="ARBA00001929"/>
    </source>
</evidence>
<dbReference type="InterPro" id="IPR016156">
    <property type="entry name" value="FAD/NAD-linked_Rdtase_dimer_sf"/>
</dbReference>
<evidence type="ECO:0000259" key="22">
    <source>
        <dbReference type="Pfam" id="PF18267"/>
    </source>
</evidence>
<dbReference type="NCBIfam" id="TIGR02374">
    <property type="entry name" value="nitri_red_nirB"/>
    <property type="match status" value="1"/>
</dbReference>
<dbReference type="InterPro" id="IPR007419">
    <property type="entry name" value="BFD-like_2Fe2S-bd_dom"/>
</dbReference>
<organism evidence="23 24">
    <name type="scientific">Paenibacillus chartarius</name>
    <dbReference type="NCBI Taxonomy" id="747481"/>
    <lineage>
        <taxon>Bacteria</taxon>
        <taxon>Bacillati</taxon>
        <taxon>Bacillota</taxon>
        <taxon>Bacilli</taxon>
        <taxon>Bacillales</taxon>
        <taxon>Paenibacillaceae</taxon>
        <taxon>Paenibacillus</taxon>
    </lineage>
</organism>
<name>A0ABV6DSW0_9BACL</name>
<dbReference type="EMBL" id="JBHLWN010000102">
    <property type="protein sequence ID" value="MFC0215725.1"/>
    <property type="molecule type" value="Genomic_DNA"/>
</dbReference>
<dbReference type="InterPro" id="IPR006067">
    <property type="entry name" value="NO2/SO3_Rdtase_4Fe4S_dom"/>
</dbReference>
<keyword evidence="24" id="KW-1185">Reference proteome</keyword>
<evidence type="ECO:0000256" key="4">
    <source>
        <dbReference type="ARBA" id="ARBA00005096"/>
    </source>
</evidence>
<dbReference type="Pfam" id="PF18267">
    <property type="entry name" value="Rubredoxin_C"/>
    <property type="match status" value="1"/>
</dbReference>
<dbReference type="Pfam" id="PF03460">
    <property type="entry name" value="NIR_SIR_ferr"/>
    <property type="match status" value="1"/>
</dbReference>
<dbReference type="InterPro" id="IPR036188">
    <property type="entry name" value="FAD/NAD-bd_sf"/>
</dbReference>
<accession>A0ABV6DSW0</accession>
<evidence type="ECO:0000313" key="23">
    <source>
        <dbReference type="EMBL" id="MFC0215725.1"/>
    </source>
</evidence>
<dbReference type="InterPro" id="IPR005117">
    <property type="entry name" value="NiRdtase/SiRdtase_haem-b_fer"/>
</dbReference>
<comment type="pathway">
    <text evidence="4">Nitrogen metabolism; nitrate reduction (assimilation).</text>
</comment>
<dbReference type="InterPro" id="IPR036136">
    <property type="entry name" value="Nit/Sulf_reduc_fer-like_dom_sf"/>
</dbReference>
<keyword evidence="14 16" id="KW-0534">Nitrate assimilation</keyword>
<keyword evidence="8" id="KW-0001">2Fe-2S</keyword>
<dbReference type="PANTHER" id="PTHR43809">
    <property type="entry name" value="NITRITE REDUCTASE (NADH) LARGE SUBUNIT"/>
    <property type="match status" value="1"/>
</dbReference>
<evidence type="ECO:0000256" key="7">
    <source>
        <dbReference type="ARBA" id="ARBA00022630"/>
    </source>
</evidence>
<evidence type="ECO:0000256" key="11">
    <source>
        <dbReference type="ARBA" id="ARBA00023002"/>
    </source>
</evidence>
<keyword evidence="9" id="KW-0479">Metal-binding</keyword>
<sequence length="803" mass="86839">MNKHKLVVIGNGMAGVRCVEEIIALAPDRFDITIFGAEPHPNYNRILLSKVLQGDTALKDITINDWQWYQEHNITLHAGDPVVLMDTAKRKVTSQRGISVDYDQLILATGSLPFMLPLPGADLPGVTAFRDIKDCNTMLEASKSYKKAVVIGGGLLGLEAARGLLNLGMEVHVVHIFNHLMERQLDPTAASMLRKDLERQGMRFLLEKQTEKIIGKKRAQGLQFKDGSKIEADLIVIAVGVRPNIQLAKDSGIETNRAIVVNDYMETNVPGVYAVGECAEHRGMVYGLVAPLYEQGKVLANKICGIETEGYPGSILYSQLKVSGVEVFSAGEIRDSELTTSLQVYDGISNTYKKVGVRDNKIVGAVLYGDSSEGNELLGHIKRQDDVSVLKNKAAAGGTDDAYAASLSPNATVCSCNGVTKSAIMDAVMTGSCETVEDVRACTRASSTCGGCKPLVKAVLQLALQSKDSLSAPKETVCGCTPFSHEELRDAVRTGEYAAPDEAMRALGWANAQGCEICRPALHYYAGQARSLKLLAADSAEDAPPAGSARLLADGSYAVAPRMYGGMTSAGQLRQIADLIDKYSIPMAKLSIHGQLDLLGVNPKLADGLIADLGQKRTAETARITDRAYGKTIGTVVTCDGLDYDRGAIRDSVSFGAKLERRLECLPMPADVSVAVSASPLHRAGTLAKDVGIVGAPGGWEIYVGGSGTMKLRQGELLCTEPSDDKAFEMTAAFLQWYREVARYGETTGQWVERIGITQLREALFHSPFRSELTRRMHREQQVNKQIFGQKQPISQQEAALTR</sequence>
<gene>
    <name evidence="23" type="primary">nirB</name>
    <name evidence="23" type="ORF">ACFFK0_25330</name>
</gene>
<dbReference type="Proteomes" id="UP001589776">
    <property type="component" value="Unassembled WGS sequence"/>
</dbReference>
<evidence type="ECO:0000256" key="8">
    <source>
        <dbReference type="ARBA" id="ARBA00022714"/>
    </source>
</evidence>
<comment type="cofactor">
    <cofactor evidence="15">
        <name>[2Fe-2S] cluster</name>
        <dbReference type="ChEBI" id="CHEBI:190135"/>
    </cofactor>
</comment>
<dbReference type="PRINTS" id="PR00411">
    <property type="entry name" value="PNDRDTASEI"/>
</dbReference>
<dbReference type="InterPro" id="IPR045854">
    <property type="entry name" value="NO2/SO3_Rdtase_4Fe4S_sf"/>
</dbReference>
<dbReference type="InterPro" id="IPR041575">
    <property type="entry name" value="Rubredoxin_C"/>
</dbReference>
<evidence type="ECO:0000256" key="6">
    <source>
        <dbReference type="ARBA" id="ARBA00022617"/>
    </source>
</evidence>
<keyword evidence="6" id="KW-0349">Heme</keyword>
<dbReference type="InterPro" id="IPR017121">
    <property type="entry name" value="Nitrite_Rdtase_lsu"/>
</dbReference>
<evidence type="ECO:0000256" key="2">
    <source>
        <dbReference type="ARBA" id="ARBA00001966"/>
    </source>
</evidence>
<feature type="domain" description="NADH-rubredoxin oxidoreductase C-terminal" evidence="22">
    <location>
        <begin position="318"/>
        <end position="384"/>
    </location>
</feature>
<evidence type="ECO:0000259" key="20">
    <source>
        <dbReference type="Pfam" id="PF04324"/>
    </source>
</evidence>
<dbReference type="InterPro" id="IPR052034">
    <property type="entry name" value="NasD-like"/>
</dbReference>
<feature type="domain" description="BFD-like [2Fe-2S]-binding" evidence="20">
    <location>
        <begin position="477"/>
        <end position="525"/>
    </location>
</feature>
<feature type="domain" description="Nitrite/Sulfite reductase ferredoxin-like" evidence="19">
    <location>
        <begin position="553"/>
        <end position="614"/>
    </location>
</feature>
<reference evidence="23 24" key="1">
    <citation type="submission" date="2024-09" db="EMBL/GenBank/DDBJ databases">
        <authorList>
            <person name="Sun Q."/>
            <person name="Mori K."/>
        </authorList>
    </citation>
    <scope>NUCLEOTIDE SEQUENCE [LARGE SCALE GENOMIC DNA]</scope>
    <source>
        <strain evidence="23 24">CCM 7759</strain>
    </source>
</reference>
<comment type="cofactor">
    <cofactor evidence="1">
        <name>siroheme</name>
        <dbReference type="ChEBI" id="CHEBI:60052"/>
    </cofactor>
</comment>
<keyword evidence="13" id="KW-0411">Iron-sulfur</keyword>
<dbReference type="SUPFAM" id="SSF56014">
    <property type="entry name" value="Nitrite and sulphite reductase 4Fe-4S domain-like"/>
    <property type="match status" value="1"/>
</dbReference>
<comment type="similarity">
    <text evidence="5">Belongs to the nitrite and sulfite reductase 4Fe-4S domain family.</text>
</comment>
<dbReference type="InterPro" id="IPR012744">
    <property type="entry name" value="Nitri_red_NirB"/>
</dbReference>
<keyword evidence="11" id="KW-0560">Oxidoreductase</keyword>
<feature type="domain" description="BFD-like [2Fe-2S]-binding" evidence="20">
    <location>
        <begin position="413"/>
        <end position="461"/>
    </location>
</feature>
<dbReference type="PRINTS" id="PR00368">
    <property type="entry name" value="FADPNR"/>
</dbReference>
<evidence type="ECO:0000256" key="9">
    <source>
        <dbReference type="ARBA" id="ARBA00022723"/>
    </source>
</evidence>
<evidence type="ECO:0000259" key="18">
    <source>
        <dbReference type="Pfam" id="PF01077"/>
    </source>
</evidence>
<dbReference type="Gene3D" id="3.50.50.60">
    <property type="entry name" value="FAD/NAD(P)-binding domain"/>
    <property type="match status" value="2"/>
</dbReference>
<dbReference type="PIRSF" id="PIRSF037149">
    <property type="entry name" value="NirB"/>
    <property type="match status" value="1"/>
</dbReference>
<dbReference type="PANTHER" id="PTHR43809:SF1">
    <property type="entry name" value="NITRITE REDUCTASE (NADH) LARGE SUBUNIT"/>
    <property type="match status" value="1"/>
</dbReference>
<dbReference type="RefSeq" id="WP_377473195.1">
    <property type="nucleotide sequence ID" value="NZ_JBHLWN010000102.1"/>
</dbReference>
<dbReference type="SUPFAM" id="SSF55124">
    <property type="entry name" value="Nitrite/Sulfite reductase N-terminal domain-like"/>
    <property type="match status" value="1"/>
</dbReference>
<evidence type="ECO:0000256" key="17">
    <source>
        <dbReference type="SAM" id="MobiDB-lite"/>
    </source>
</evidence>
<evidence type="ECO:0000256" key="3">
    <source>
        <dbReference type="ARBA" id="ARBA00001974"/>
    </source>
</evidence>
<feature type="domain" description="FAD/NAD(P)-binding" evidence="21">
    <location>
        <begin position="5"/>
        <end position="282"/>
    </location>
</feature>
<dbReference type="CDD" id="cd19944">
    <property type="entry name" value="NirB_Fer2_BFD-like_2"/>
    <property type="match status" value="1"/>
</dbReference>
<evidence type="ECO:0000256" key="10">
    <source>
        <dbReference type="ARBA" id="ARBA00022827"/>
    </source>
</evidence>
<comment type="cofactor">
    <cofactor evidence="2">
        <name>[4Fe-4S] cluster</name>
        <dbReference type="ChEBI" id="CHEBI:49883"/>
    </cofactor>
</comment>
<proteinExistence type="inferred from homology"/>
<keyword evidence="7 16" id="KW-0285">Flavoprotein</keyword>
<keyword evidence="10 16" id="KW-0274">FAD</keyword>
<dbReference type="CDD" id="cd19943">
    <property type="entry name" value="NirB_Fer2_BFD-like_1"/>
    <property type="match status" value="1"/>
</dbReference>
<evidence type="ECO:0000256" key="16">
    <source>
        <dbReference type="PIRNR" id="PIRNR037149"/>
    </source>
</evidence>
<comment type="caution">
    <text evidence="23">The sequence shown here is derived from an EMBL/GenBank/DDBJ whole genome shotgun (WGS) entry which is preliminary data.</text>
</comment>